<dbReference type="GO" id="GO:0009249">
    <property type="term" value="P:protein lipoylation"/>
    <property type="evidence" value="ECO:0007669"/>
    <property type="project" value="TreeGrafter"/>
</dbReference>
<proteinExistence type="inferred from homology"/>
<comment type="cofactor">
    <cofactor evidence="3">
        <name>(R)-lipoate</name>
        <dbReference type="ChEBI" id="CHEBI:83088"/>
    </cofactor>
    <text evidence="3">Binds 1 lipoyl cofactor covalently.</text>
</comment>
<reference evidence="6" key="1">
    <citation type="submission" date="2022-12" db="EMBL/GenBank/DDBJ databases">
        <title>Reference genome sequencing for broad-spectrum identification of bacterial and archaeal isolates by mass spectrometry.</title>
        <authorList>
            <person name="Sekiguchi Y."/>
            <person name="Tourlousse D.M."/>
        </authorList>
    </citation>
    <scope>NUCLEOTIDE SEQUENCE</scope>
    <source>
        <strain evidence="6">TSL-P1</strain>
    </source>
</reference>
<feature type="modified residue" description="N6-lipoyllysine" evidence="3 4">
    <location>
        <position position="64"/>
    </location>
</feature>
<feature type="domain" description="Lipoyl-binding" evidence="5">
    <location>
        <begin position="23"/>
        <end position="105"/>
    </location>
</feature>
<dbReference type="SUPFAM" id="SSF51230">
    <property type="entry name" value="Single hybrid motif"/>
    <property type="match status" value="1"/>
</dbReference>
<dbReference type="Gene3D" id="2.40.50.100">
    <property type="match status" value="1"/>
</dbReference>
<dbReference type="EMBL" id="BSDX01000001">
    <property type="protein sequence ID" value="GLI53561.1"/>
    <property type="molecule type" value="Genomic_DNA"/>
</dbReference>
<dbReference type="PANTHER" id="PTHR11715">
    <property type="entry name" value="GLYCINE CLEAVAGE SYSTEM H PROTEIN"/>
    <property type="match status" value="1"/>
</dbReference>
<dbReference type="InterPro" id="IPR033753">
    <property type="entry name" value="GCV_H/Fam206"/>
</dbReference>
<dbReference type="GO" id="GO:0005829">
    <property type="term" value="C:cytosol"/>
    <property type="evidence" value="ECO:0007669"/>
    <property type="project" value="TreeGrafter"/>
</dbReference>
<evidence type="ECO:0000256" key="3">
    <source>
        <dbReference type="HAMAP-Rule" id="MF_00272"/>
    </source>
</evidence>
<dbReference type="PANTHER" id="PTHR11715:SF3">
    <property type="entry name" value="GLYCINE CLEAVAGE SYSTEM H PROTEIN-RELATED"/>
    <property type="match status" value="1"/>
</dbReference>
<sequence length="130" mass="15018">MSLENYKFHKEHTWVKISGKTKKVKVGISDYAQESLGDIIYIELPEIDNHVEADTEMAEIESTKTSSPVIAPVSGTIVEINEELIDHPEIINEDPYGKGWIAVIEMDNPRELEDLMDYEDYEIYLEEERE</sequence>
<gene>
    <name evidence="3 6" type="primary">gcvH</name>
    <name evidence="6" type="ORF">TISLANDTSLP1_12540</name>
</gene>
<name>A0A9W6GGP7_9BACT</name>
<accession>A0A9W6GGP7</accession>
<dbReference type="InterPro" id="IPR003016">
    <property type="entry name" value="2-oxoA_DH_lipoyl-BS"/>
</dbReference>
<evidence type="ECO:0000256" key="4">
    <source>
        <dbReference type="PIRSR" id="PIRSR617453-50"/>
    </source>
</evidence>
<dbReference type="Pfam" id="PF01597">
    <property type="entry name" value="GCV_H"/>
    <property type="match status" value="1"/>
</dbReference>
<dbReference type="PROSITE" id="PS50968">
    <property type="entry name" value="BIOTINYL_LIPOYL"/>
    <property type="match status" value="1"/>
</dbReference>
<dbReference type="Proteomes" id="UP001144297">
    <property type="component" value="Unassembled WGS sequence"/>
</dbReference>
<dbReference type="NCBIfam" id="NF002270">
    <property type="entry name" value="PRK01202.1"/>
    <property type="match status" value="1"/>
</dbReference>
<evidence type="ECO:0000256" key="1">
    <source>
        <dbReference type="ARBA" id="ARBA00009249"/>
    </source>
</evidence>
<keyword evidence="7" id="KW-1185">Reference proteome</keyword>
<evidence type="ECO:0000313" key="6">
    <source>
        <dbReference type="EMBL" id="GLI53561.1"/>
    </source>
</evidence>
<dbReference type="PROSITE" id="PS00189">
    <property type="entry name" value="LIPOYL"/>
    <property type="match status" value="1"/>
</dbReference>
<organism evidence="6 7">
    <name type="scientific">Thermodesulfovibrio yellowstonii</name>
    <dbReference type="NCBI Taxonomy" id="28262"/>
    <lineage>
        <taxon>Bacteria</taxon>
        <taxon>Pseudomonadati</taxon>
        <taxon>Nitrospirota</taxon>
        <taxon>Thermodesulfovibrionia</taxon>
        <taxon>Thermodesulfovibrionales</taxon>
        <taxon>Thermodesulfovibrionaceae</taxon>
        <taxon>Thermodesulfovibrio</taxon>
    </lineage>
</organism>
<keyword evidence="2 3" id="KW-0450">Lipoyl</keyword>
<evidence type="ECO:0000313" key="7">
    <source>
        <dbReference type="Proteomes" id="UP001144297"/>
    </source>
</evidence>
<dbReference type="InterPro" id="IPR017453">
    <property type="entry name" value="GCV_H_sub"/>
</dbReference>
<evidence type="ECO:0000256" key="2">
    <source>
        <dbReference type="ARBA" id="ARBA00022823"/>
    </source>
</evidence>
<dbReference type="GO" id="GO:0005960">
    <property type="term" value="C:glycine cleavage complex"/>
    <property type="evidence" value="ECO:0007669"/>
    <property type="project" value="InterPro"/>
</dbReference>
<comment type="similarity">
    <text evidence="1 3">Belongs to the GcvH family.</text>
</comment>
<dbReference type="GO" id="GO:0019464">
    <property type="term" value="P:glycine decarboxylation via glycine cleavage system"/>
    <property type="evidence" value="ECO:0007669"/>
    <property type="project" value="UniProtKB-UniRule"/>
</dbReference>
<dbReference type="AlphaFoldDB" id="A0A9W6GGP7"/>
<dbReference type="NCBIfam" id="TIGR00527">
    <property type="entry name" value="gcvH"/>
    <property type="match status" value="1"/>
</dbReference>
<dbReference type="InterPro" id="IPR011053">
    <property type="entry name" value="Single_hybrid_motif"/>
</dbReference>
<dbReference type="HAMAP" id="MF_00272">
    <property type="entry name" value="GcvH"/>
    <property type="match status" value="1"/>
</dbReference>
<protein>
    <recommendedName>
        <fullName evidence="3">Glycine cleavage system H protein</fullName>
    </recommendedName>
</protein>
<comment type="function">
    <text evidence="3">The glycine cleavage system catalyzes the degradation of glycine. The H protein shuttles the methylamine group of glycine from the P protein to the T protein.</text>
</comment>
<comment type="subunit">
    <text evidence="3">The glycine cleavage system is composed of four proteins: P, T, L and H.</text>
</comment>
<evidence type="ECO:0000259" key="5">
    <source>
        <dbReference type="PROSITE" id="PS50968"/>
    </source>
</evidence>
<comment type="caution">
    <text evidence="6">The sequence shown here is derived from an EMBL/GenBank/DDBJ whole genome shotgun (WGS) entry which is preliminary data.</text>
</comment>
<dbReference type="InterPro" id="IPR000089">
    <property type="entry name" value="Biotin_lipoyl"/>
</dbReference>
<dbReference type="CDD" id="cd06848">
    <property type="entry name" value="GCS_H"/>
    <property type="match status" value="1"/>
</dbReference>
<dbReference type="InterPro" id="IPR002930">
    <property type="entry name" value="GCV_H"/>
</dbReference>